<dbReference type="CDD" id="cd02440">
    <property type="entry name" value="AdoMet_MTases"/>
    <property type="match status" value="1"/>
</dbReference>
<evidence type="ECO:0000313" key="3">
    <source>
        <dbReference type="Proteomes" id="UP000739284"/>
    </source>
</evidence>
<name>A0ABS6LCX1_9GAMM</name>
<gene>
    <name evidence="2" type="ORF">J1784_07115</name>
</gene>
<proteinExistence type="predicted"/>
<evidence type="ECO:0000256" key="1">
    <source>
        <dbReference type="ARBA" id="ARBA00023115"/>
    </source>
</evidence>
<protein>
    <submittedName>
        <fullName evidence="2">Fused MFS/spermidine synthase</fullName>
    </submittedName>
</protein>
<comment type="caution">
    <text evidence="2">The sequence shown here is derived from an EMBL/GenBank/DDBJ whole genome shotgun (WGS) entry which is preliminary data.</text>
</comment>
<dbReference type="Proteomes" id="UP000739284">
    <property type="component" value="Unassembled WGS sequence"/>
</dbReference>
<evidence type="ECO:0000313" key="2">
    <source>
        <dbReference type="EMBL" id="MBU9844777.1"/>
    </source>
</evidence>
<dbReference type="NCBIfam" id="NF037959">
    <property type="entry name" value="MFS_SpdSyn"/>
    <property type="match status" value="1"/>
</dbReference>
<keyword evidence="1" id="KW-0620">Polyamine biosynthesis</keyword>
<dbReference type="PANTHER" id="PTHR43317:SF1">
    <property type="entry name" value="THERMOSPERMINE SYNTHASE ACAULIS5"/>
    <property type="match status" value="1"/>
</dbReference>
<dbReference type="PANTHER" id="PTHR43317">
    <property type="entry name" value="THERMOSPERMINE SYNTHASE ACAULIS5"/>
    <property type="match status" value="1"/>
</dbReference>
<dbReference type="RefSeq" id="WP_217148593.1">
    <property type="nucleotide sequence ID" value="NZ_JAFMOY010000117.1"/>
</dbReference>
<sequence>MSKMDDFINKFNIQPQGKIVFQVTDEYGDIIVADTDDYRILRFEGINEQSKMSKQDVNVPVHNYSKAMLMATAFTPAQTVLLLGLGGGALLRALYFLNEQLAFDAVELRPRVLSVARDWFTLPESGKIAYHLEDAEHYLRRQHLPRYDLIFSDLYSAFSMEPRQGTETFLRLCLNKLSDQGWLVLNYYEIPKVGSVMYCALREVFDEVLYCRVPSGNVVIYAAQQPHPQTVSERRVEAKSLLSRLGCVSESDDLSLNITPLFESLPRDGSSFDSVRLN</sequence>
<dbReference type="EMBL" id="JAFMOY010000117">
    <property type="protein sequence ID" value="MBU9844777.1"/>
    <property type="molecule type" value="Genomic_DNA"/>
</dbReference>
<accession>A0ABS6LCX1</accession>
<keyword evidence="3" id="KW-1185">Reference proteome</keyword>
<organism evidence="2 3">
    <name type="scientific">Rahnella ecdela</name>
    <dbReference type="NCBI Taxonomy" id="2816250"/>
    <lineage>
        <taxon>Bacteria</taxon>
        <taxon>Pseudomonadati</taxon>
        <taxon>Pseudomonadota</taxon>
        <taxon>Gammaproteobacteria</taxon>
        <taxon>Enterobacterales</taxon>
        <taxon>Yersiniaceae</taxon>
        <taxon>Rahnella</taxon>
    </lineage>
</organism>
<reference evidence="2 3" key="1">
    <citation type="submission" date="2021-03" db="EMBL/GenBank/DDBJ databases">
        <title>Five novel Rahnella species.</title>
        <authorList>
            <person name="Brady C."/>
            <person name="Asselin J."/>
            <person name="Beer S."/>
            <person name="Bruberg M.B."/>
            <person name="Crampton B."/>
            <person name="Venter S."/>
            <person name="Arnold D."/>
            <person name="Denman S."/>
        </authorList>
    </citation>
    <scope>NUCLEOTIDE SEQUENCE [LARGE SCALE GENOMIC DNA]</scope>
    <source>
        <strain evidence="2 3">FRB 231</strain>
    </source>
</reference>